<dbReference type="KEGG" id="rcf:Poly24_22820"/>
<sequence>MFEAIRLIPALQAIFRSGIEFTEESFAELNAAQQEAYERKVAVPDEPIFRVLPYEPTVIERQGNEKVTLELTIATQSERQLLLDAVQFIHCATNEMPEESTSFEQRLANLRQRLPPIVIGEPDIDRFEGG</sequence>
<accession>A0A518JSQ8</accession>
<organism evidence="1 2">
    <name type="scientific">Rosistilla carotiformis</name>
    <dbReference type="NCBI Taxonomy" id="2528017"/>
    <lineage>
        <taxon>Bacteria</taxon>
        <taxon>Pseudomonadati</taxon>
        <taxon>Planctomycetota</taxon>
        <taxon>Planctomycetia</taxon>
        <taxon>Pirellulales</taxon>
        <taxon>Pirellulaceae</taxon>
        <taxon>Rosistilla</taxon>
    </lineage>
</organism>
<reference evidence="1 2" key="1">
    <citation type="submission" date="2019-02" db="EMBL/GenBank/DDBJ databases">
        <title>Deep-cultivation of Planctomycetes and their phenomic and genomic characterization uncovers novel biology.</title>
        <authorList>
            <person name="Wiegand S."/>
            <person name="Jogler M."/>
            <person name="Boedeker C."/>
            <person name="Pinto D."/>
            <person name="Vollmers J."/>
            <person name="Rivas-Marin E."/>
            <person name="Kohn T."/>
            <person name="Peeters S.H."/>
            <person name="Heuer A."/>
            <person name="Rast P."/>
            <person name="Oberbeckmann S."/>
            <person name="Bunk B."/>
            <person name="Jeske O."/>
            <person name="Meyerdierks A."/>
            <person name="Storesund J.E."/>
            <person name="Kallscheuer N."/>
            <person name="Luecker S."/>
            <person name="Lage O.M."/>
            <person name="Pohl T."/>
            <person name="Merkel B.J."/>
            <person name="Hornburger P."/>
            <person name="Mueller R.-W."/>
            <person name="Bruemmer F."/>
            <person name="Labrenz M."/>
            <person name="Spormann A.M."/>
            <person name="Op den Camp H."/>
            <person name="Overmann J."/>
            <person name="Amann R."/>
            <person name="Jetten M.S.M."/>
            <person name="Mascher T."/>
            <person name="Medema M.H."/>
            <person name="Devos D.P."/>
            <person name="Kaster A.-K."/>
            <person name="Ovreas L."/>
            <person name="Rohde M."/>
            <person name="Galperin M.Y."/>
            <person name="Jogler C."/>
        </authorList>
    </citation>
    <scope>NUCLEOTIDE SEQUENCE [LARGE SCALE GENOMIC DNA]</scope>
    <source>
        <strain evidence="1 2">Poly24</strain>
    </source>
</reference>
<dbReference type="Proteomes" id="UP000315082">
    <property type="component" value="Chromosome"/>
</dbReference>
<evidence type="ECO:0000313" key="2">
    <source>
        <dbReference type="Proteomes" id="UP000315082"/>
    </source>
</evidence>
<name>A0A518JSQ8_9BACT</name>
<dbReference type="RefSeq" id="WP_145094626.1">
    <property type="nucleotide sequence ID" value="NZ_CP036348.1"/>
</dbReference>
<evidence type="ECO:0000313" key="1">
    <source>
        <dbReference type="EMBL" id="QDV68572.1"/>
    </source>
</evidence>
<gene>
    <name evidence="1" type="ORF">Poly24_22820</name>
</gene>
<dbReference type="AlphaFoldDB" id="A0A518JSQ8"/>
<protein>
    <submittedName>
        <fullName evidence="1">Uncharacterized protein</fullName>
    </submittedName>
</protein>
<proteinExistence type="predicted"/>
<keyword evidence="2" id="KW-1185">Reference proteome</keyword>
<dbReference type="OrthoDB" id="276146at2"/>
<dbReference type="EMBL" id="CP036348">
    <property type="protein sequence ID" value="QDV68572.1"/>
    <property type="molecule type" value="Genomic_DNA"/>
</dbReference>